<comment type="similarity">
    <text evidence="1">Belongs to the asp23 family.</text>
</comment>
<dbReference type="Proteomes" id="UP000578449">
    <property type="component" value="Unassembled WGS sequence"/>
</dbReference>
<evidence type="ECO:0000256" key="2">
    <source>
        <dbReference type="SAM" id="MobiDB-lite"/>
    </source>
</evidence>
<dbReference type="InterPro" id="IPR005531">
    <property type="entry name" value="Asp23"/>
</dbReference>
<evidence type="ECO:0000313" key="4">
    <source>
        <dbReference type="Proteomes" id="UP000578449"/>
    </source>
</evidence>
<keyword evidence="4" id="KW-1185">Reference proteome</keyword>
<feature type="region of interest" description="Disordered" evidence="2">
    <location>
        <begin position="118"/>
        <end position="184"/>
    </location>
</feature>
<dbReference type="AlphaFoldDB" id="A0A840P239"/>
<proteinExistence type="inferred from homology"/>
<name>A0A840P239_9ACTN</name>
<comment type="caution">
    <text evidence="3">The sequence shown here is derived from an EMBL/GenBank/DDBJ whole genome shotgun (WGS) entry which is preliminary data.</text>
</comment>
<protein>
    <submittedName>
        <fullName evidence="3">Putative alkaline shock family protein YloU</fullName>
    </submittedName>
</protein>
<reference evidence="3 4" key="1">
    <citation type="submission" date="2020-08" db="EMBL/GenBank/DDBJ databases">
        <title>Genomic Encyclopedia of Type Strains, Phase IV (KMG-IV): sequencing the most valuable type-strain genomes for metagenomic binning, comparative biology and taxonomic classification.</title>
        <authorList>
            <person name="Goeker M."/>
        </authorList>
    </citation>
    <scope>NUCLEOTIDE SEQUENCE [LARGE SCALE GENOMIC DNA]</scope>
    <source>
        <strain evidence="3 4">DSM 45615</strain>
    </source>
</reference>
<evidence type="ECO:0000256" key="1">
    <source>
        <dbReference type="ARBA" id="ARBA00005721"/>
    </source>
</evidence>
<dbReference type="RefSeq" id="WP_185049528.1">
    <property type="nucleotide sequence ID" value="NZ_BAABIX010000003.1"/>
</dbReference>
<feature type="compositionally biased region" description="Low complexity" evidence="2">
    <location>
        <begin position="1"/>
        <end position="12"/>
    </location>
</feature>
<feature type="compositionally biased region" description="Basic and acidic residues" evidence="2">
    <location>
        <begin position="129"/>
        <end position="141"/>
    </location>
</feature>
<feature type="region of interest" description="Disordered" evidence="2">
    <location>
        <begin position="1"/>
        <end position="23"/>
    </location>
</feature>
<accession>A0A840P239</accession>
<evidence type="ECO:0000313" key="3">
    <source>
        <dbReference type="EMBL" id="MBB5132546.1"/>
    </source>
</evidence>
<gene>
    <name evidence="3" type="ORF">HNP84_002262</name>
</gene>
<sequence length="184" mass="19757">MNTGEYGGTAEPEGPEPAERRGVTRIPDHVVSRIATHAAAEVEGVLDVRRRHARGPWGGTARASVHGDVASVSMDVSVAYPAPIRTVADELRRHVATRVHELTGLIVDHIDVDVAALVPGQRPAPPPREIPEPGREPEGSRPAEAAEMTREGPEPPQGPGEGPESRRPGEGPETRPLRDDYREV</sequence>
<feature type="compositionally biased region" description="Basic and acidic residues" evidence="2">
    <location>
        <begin position="163"/>
        <end position="184"/>
    </location>
</feature>
<dbReference type="Pfam" id="PF03780">
    <property type="entry name" value="Asp23"/>
    <property type="match status" value="1"/>
</dbReference>
<organism evidence="3 4">
    <name type="scientific">Thermocatellispora tengchongensis</name>
    <dbReference type="NCBI Taxonomy" id="1073253"/>
    <lineage>
        <taxon>Bacteria</taxon>
        <taxon>Bacillati</taxon>
        <taxon>Actinomycetota</taxon>
        <taxon>Actinomycetes</taxon>
        <taxon>Streptosporangiales</taxon>
        <taxon>Streptosporangiaceae</taxon>
        <taxon>Thermocatellispora</taxon>
    </lineage>
</organism>
<dbReference type="EMBL" id="JACHGN010000004">
    <property type="protein sequence ID" value="MBB5132546.1"/>
    <property type="molecule type" value="Genomic_DNA"/>
</dbReference>